<evidence type="ECO:0000313" key="2">
    <source>
        <dbReference type="EMBL" id="GGL15067.1"/>
    </source>
</evidence>
<feature type="domain" description="SnoaL-like" evidence="1">
    <location>
        <begin position="17"/>
        <end position="136"/>
    </location>
</feature>
<organism evidence="2 3">
    <name type="scientific">Nocardia jinanensis</name>
    <dbReference type="NCBI Taxonomy" id="382504"/>
    <lineage>
        <taxon>Bacteria</taxon>
        <taxon>Bacillati</taxon>
        <taxon>Actinomycetota</taxon>
        <taxon>Actinomycetes</taxon>
        <taxon>Mycobacteriales</taxon>
        <taxon>Nocardiaceae</taxon>
        <taxon>Nocardia</taxon>
    </lineage>
</organism>
<dbReference type="AlphaFoldDB" id="A0A917RNA1"/>
<dbReference type="InterPro" id="IPR032710">
    <property type="entry name" value="NTF2-like_dom_sf"/>
</dbReference>
<evidence type="ECO:0000259" key="1">
    <source>
        <dbReference type="Pfam" id="PF12680"/>
    </source>
</evidence>
<accession>A0A917RNA1</accession>
<comment type="caution">
    <text evidence="2">The sequence shown here is derived from an EMBL/GenBank/DDBJ whole genome shotgun (WGS) entry which is preliminary data.</text>
</comment>
<dbReference type="InterPro" id="IPR037401">
    <property type="entry name" value="SnoaL-like"/>
</dbReference>
<reference evidence="2" key="2">
    <citation type="submission" date="2020-09" db="EMBL/GenBank/DDBJ databases">
        <authorList>
            <person name="Sun Q."/>
            <person name="Zhou Y."/>
        </authorList>
    </citation>
    <scope>NUCLEOTIDE SEQUENCE</scope>
    <source>
        <strain evidence="2">CGMCC 4.3508</strain>
    </source>
</reference>
<protein>
    <recommendedName>
        <fullName evidence="1">SnoaL-like domain-containing protein</fullName>
    </recommendedName>
</protein>
<gene>
    <name evidence="2" type="ORF">GCM10011588_32010</name>
</gene>
<proteinExistence type="predicted"/>
<dbReference type="EMBL" id="BMMH01000006">
    <property type="protein sequence ID" value="GGL15067.1"/>
    <property type="molecule type" value="Genomic_DNA"/>
</dbReference>
<keyword evidence="3" id="KW-1185">Reference proteome</keyword>
<evidence type="ECO:0000313" key="3">
    <source>
        <dbReference type="Proteomes" id="UP000638263"/>
    </source>
</evidence>
<reference evidence="2" key="1">
    <citation type="journal article" date="2014" name="Int. J. Syst. Evol. Microbiol.">
        <title>Complete genome sequence of Corynebacterium casei LMG S-19264T (=DSM 44701T), isolated from a smear-ripened cheese.</title>
        <authorList>
            <consortium name="US DOE Joint Genome Institute (JGI-PGF)"/>
            <person name="Walter F."/>
            <person name="Albersmeier A."/>
            <person name="Kalinowski J."/>
            <person name="Ruckert C."/>
        </authorList>
    </citation>
    <scope>NUCLEOTIDE SEQUENCE</scope>
    <source>
        <strain evidence="2">CGMCC 4.3508</strain>
    </source>
</reference>
<dbReference type="SUPFAM" id="SSF54427">
    <property type="entry name" value="NTF2-like"/>
    <property type="match status" value="1"/>
</dbReference>
<dbReference type="Gene3D" id="3.10.450.50">
    <property type="match status" value="1"/>
</dbReference>
<name>A0A917RNA1_9NOCA</name>
<dbReference type="Proteomes" id="UP000638263">
    <property type="component" value="Unassembled WGS sequence"/>
</dbReference>
<dbReference type="RefSeq" id="WP_062999324.1">
    <property type="nucleotide sequence ID" value="NZ_BMMH01000006.1"/>
</dbReference>
<dbReference type="Pfam" id="PF12680">
    <property type="entry name" value="SnoaL_2"/>
    <property type="match status" value="1"/>
</dbReference>
<sequence>MHEPQPTATEANKRLARSFFQLLHGGDVEGAVALLDPGGTIQQMMHRKFWPVVGWPAAPDPGPYPVVSMEFFTTELRAIGEAYNCETFRFVVDEVIAEGDRVVLRVHNEGRYPDGDPYEMGYCFLFTIRDGKIVRVIEYADTHYGFANREAGTQNMAMVAEHPELAGKIRAAIAGERP</sequence>